<proteinExistence type="predicted"/>
<dbReference type="EMBL" id="DXIQ01000032">
    <property type="protein sequence ID" value="HIV38426.1"/>
    <property type="molecule type" value="Genomic_DNA"/>
</dbReference>
<name>A0A9D1PCF9_9FIRM</name>
<evidence type="ECO:0000313" key="2">
    <source>
        <dbReference type="Proteomes" id="UP000886814"/>
    </source>
</evidence>
<evidence type="ECO:0000313" key="1">
    <source>
        <dbReference type="EMBL" id="HIV38426.1"/>
    </source>
</evidence>
<reference evidence="1" key="2">
    <citation type="submission" date="2021-04" db="EMBL/GenBank/DDBJ databases">
        <authorList>
            <person name="Gilroy R."/>
        </authorList>
    </citation>
    <scope>NUCLEOTIDE SEQUENCE</scope>
    <source>
        <strain evidence="1">CHK195-9823</strain>
    </source>
</reference>
<comment type="caution">
    <text evidence="1">The sequence shown here is derived from an EMBL/GenBank/DDBJ whole genome shotgun (WGS) entry which is preliminary data.</text>
</comment>
<dbReference type="AlphaFoldDB" id="A0A9D1PCF9"/>
<sequence length="249" mass="27891">MDTDALISEICRRVMEKAAALEAQGQDTAKPKILILTEKHGEICHETLENQILTGKYQTECALLKGYDCKAEDYEAILVYTLSNVALGKLAAGIFDCPFTRILGEALLQGKKILAAREGIELFSYKDTAPKPYYNRLAENLKLLEESGMILTPHSQMAALLTGEMPEAGLKKPEKECPAEEEQEKEPSCQEEVLTKRVITERDMAALKERKISRILVGEKTIFTDLAREYASRYGITVRRSDCLEKKGE</sequence>
<protein>
    <recommendedName>
        <fullName evidence="3">Ethanolamine utilization protein</fullName>
    </recommendedName>
</protein>
<evidence type="ECO:0008006" key="3">
    <source>
        <dbReference type="Google" id="ProtNLM"/>
    </source>
</evidence>
<accession>A0A9D1PCF9</accession>
<dbReference type="Proteomes" id="UP000886814">
    <property type="component" value="Unassembled WGS sequence"/>
</dbReference>
<organism evidence="1 2">
    <name type="scientific">Candidatus Blautia stercorigallinarum</name>
    <dbReference type="NCBI Taxonomy" id="2838501"/>
    <lineage>
        <taxon>Bacteria</taxon>
        <taxon>Bacillati</taxon>
        <taxon>Bacillota</taxon>
        <taxon>Clostridia</taxon>
        <taxon>Lachnospirales</taxon>
        <taxon>Lachnospiraceae</taxon>
        <taxon>Blautia</taxon>
    </lineage>
</organism>
<reference evidence="1" key="1">
    <citation type="journal article" date="2021" name="PeerJ">
        <title>Extensive microbial diversity within the chicken gut microbiome revealed by metagenomics and culture.</title>
        <authorList>
            <person name="Gilroy R."/>
            <person name="Ravi A."/>
            <person name="Getino M."/>
            <person name="Pursley I."/>
            <person name="Horton D.L."/>
            <person name="Alikhan N.F."/>
            <person name="Baker D."/>
            <person name="Gharbi K."/>
            <person name="Hall N."/>
            <person name="Watson M."/>
            <person name="Adriaenssens E.M."/>
            <person name="Foster-Nyarko E."/>
            <person name="Jarju S."/>
            <person name="Secka A."/>
            <person name="Antonio M."/>
            <person name="Oren A."/>
            <person name="Chaudhuri R.R."/>
            <person name="La Ragione R."/>
            <person name="Hildebrand F."/>
            <person name="Pallen M.J."/>
        </authorList>
    </citation>
    <scope>NUCLEOTIDE SEQUENCE</scope>
    <source>
        <strain evidence="1">CHK195-9823</strain>
    </source>
</reference>
<gene>
    <name evidence="1" type="ORF">H9747_05420</name>
</gene>